<feature type="transmembrane region" description="Helical" evidence="2">
    <location>
        <begin position="174"/>
        <end position="202"/>
    </location>
</feature>
<evidence type="ECO:0000256" key="1">
    <source>
        <dbReference type="SAM" id="MobiDB-lite"/>
    </source>
</evidence>
<evidence type="ECO:0000256" key="2">
    <source>
        <dbReference type="SAM" id="Phobius"/>
    </source>
</evidence>
<dbReference type="OrthoDB" id="1923031at2759"/>
<keyword evidence="2" id="KW-0812">Transmembrane</keyword>
<protein>
    <submittedName>
        <fullName evidence="3">Uncharacterized protein</fullName>
    </submittedName>
</protein>
<dbReference type="Proteomes" id="UP000275267">
    <property type="component" value="Unassembled WGS sequence"/>
</dbReference>
<keyword evidence="2" id="KW-1133">Transmembrane helix</keyword>
<keyword evidence="2" id="KW-0472">Membrane</keyword>
<feature type="region of interest" description="Disordered" evidence="1">
    <location>
        <begin position="40"/>
        <end position="64"/>
    </location>
</feature>
<keyword evidence="4" id="KW-1185">Reference proteome</keyword>
<reference evidence="4" key="1">
    <citation type="journal article" date="2019" name="Nat. Commun.">
        <title>The genome of broomcorn millet.</title>
        <authorList>
            <person name="Zou C."/>
            <person name="Miki D."/>
            <person name="Li D."/>
            <person name="Tang Q."/>
            <person name="Xiao L."/>
            <person name="Rajput S."/>
            <person name="Deng P."/>
            <person name="Jia W."/>
            <person name="Huang R."/>
            <person name="Zhang M."/>
            <person name="Sun Y."/>
            <person name="Hu J."/>
            <person name="Fu X."/>
            <person name="Schnable P.S."/>
            <person name="Li F."/>
            <person name="Zhang H."/>
            <person name="Feng B."/>
            <person name="Zhu X."/>
            <person name="Liu R."/>
            <person name="Schnable J.C."/>
            <person name="Zhu J.-K."/>
            <person name="Zhang H."/>
        </authorList>
    </citation>
    <scope>NUCLEOTIDE SEQUENCE [LARGE SCALE GENOMIC DNA]</scope>
</reference>
<dbReference type="EMBL" id="PQIB02000009">
    <property type="protein sequence ID" value="RLM98398.1"/>
    <property type="molecule type" value="Genomic_DNA"/>
</dbReference>
<feature type="region of interest" description="Disordered" evidence="1">
    <location>
        <begin position="94"/>
        <end position="125"/>
    </location>
</feature>
<dbReference type="PANTHER" id="PTHR33825">
    <property type="entry name" value="CHITINASE-LIKE PROTEIN"/>
    <property type="match status" value="1"/>
</dbReference>
<accession>A0A3L6R6E2</accession>
<organism evidence="3 4">
    <name type="scientific">Panicum miliaceum</name>
    <name type="common">Proso millet</name>
    <name type="synonym">Broomcorn millet</name>
    <dbReference type="NCBI Taxonomy" id="4540"/>
    <lineage>
        <taxon>Eukaryota</taxon>
        <taxon>Viridiplantae</taxon>
        <taxon>Streptophyta</taxon>
        <taxon>Embryophyta</taxon>
        <taxon>Tracheophyta</taxon>
        <taxon>Spermatophyta</taxon>
        <taxon>Magnoliopsida</taxon>
        <taxon>Liliopsida</taxon>
        <taxon>Poales</taxon>
        <taxon>Poaceae</taxon>
        <taxon>PACMAD clade</taxon>
        <taxon>Panicoideae</taxon>
        <taxon>Panicodae</taxon>
        <taxon>Paniceae</taxon>
        <taxon>Panicinae</taxon>
        <taxon>Panicum</taxon>
        <taxon>Panicum sect. Panicum</taxon>
    </lineage>
</organism>
<comment type="caution">
    <text evidence="3">The sequence shown here is derived from an EMBL/GenBank/DDBJ whole genome shotgun (WGS) entry which is preliminary data.</text>
</comment>
<sequence length="299" mass="32184">MIEGKLVTAYCYSEHSFVTGKRKQYVKVFCSSRLKQFSLARRDSRPARRRSPPPMEAANHCLRPLLSPTPPLPVSLFLAAAPTSRHLRRARAPFASWRPPPLPPPSPPPPLPKKGVSGTSHEAAEEDGLVVDEDAEAEEQQEFGDGEYVSSVGTSFSLPARLRAARAAPGGDPVFFLLAAAAVTTCVAFTGMVVVAIPTMLAMRRAANSFSMLADAALEQLPSTMAAVRLSGMEISDLTLELSDLSHEIADGVHKSAKVAQAVETGIGQMQNIARQQAKSMVEERANLRTIPTVGQAFR</sequence>
<dbReference type="STRING" id="4540.A0A3L6R6E2"/>
<gene>
    <name evidence="3" type="ORF">C2845_PM06G28360</name>
</gene>
<feature type="compositionally biased region" description="Pro residues" evidence="1">
    <location>
        <begin position="98"/>
        <end position="112"/>
    </location>
</feature>
<name>A0A3L6R6E2_PANMI</name>
<dbReference type="AlphaFoldDB" id="A0A3L6R6E2"/>
<proteinExistence type="predicted"/>
<evidence type="ECO:0000313" key="3">
    <source>
        <dbReference type="EMBL" id="RLM98398.1"/>
    </source>
</evidence>
<evidence type="ECO:0000313" key="4">
    <source>
        <dbReference type="Proteomes" id="UP000275267"/>
    </source>
</evidence>
<dbReference type="PANTHER" id="PTHR33825:SF14">
    <property type="entry name" value="CHITINASE-LIKE PROTEIN"/>
    <property type="match status" value="1"/>
</dbReference>